<dbReference type="PANTHER" id="PTHR23507">
    <property type="entry name" value="ZGC:174356"/>
    <property type="match status" value="1"/>
</dbReference>
<evidence type="ECO:0000313" key="6">
    <source>
        <dbReference type="EMBL" id="KAF7987500.1"/>
    </source>
</evidence>
<feature type="transmembrane region" description="Helical" evidence="5">
    <location>
        <begin position="115"/>
        <end position="136"/>
    </location>
</feature>
<feature type="transmembrane region" description="Helical" evidence="5">
    <location>
        <begin position="306"/>
        <end position="325"/>
    </location>
</feature>
<dbReference type="OrthoDB" id="430300at2759"/>
<feature type="transmembrane region" description="Helical" evidence="5">
    <location>
        <begin position="180"/>
        <end position="202"/>
    </location>
</feature>
<dbReference type="GO" id="GO:0022857">
    <property type="term" value="F:transmembrane transporter activity"/>
    <property type="evidence" value="ECO:0007669"/>
    <property type="project" value="InterPro"/>
</dbReference>
<feature type="transmembrane region" description="Helical" evidence="5">
    <location>
        <begin position="396"/>
        <end position="418"/>
    </location>
</feature>
<dbReference type="EMBL" id="JACMRX010000006">
    <property type="protein sequence ID" value="KAF7987500.1"/>
    <property type="molecule type" value="Genomic_DNA"/>
</dbReference>
<dbReference type="GO" id="GO:0016020">
    <property type="term" value="C:membrane"/>
    <property type="evidence" value="ECO:0007669"/>
    <property type="project" value="UniProtKB-SubCell"/>
</dbReference>
<feature type="transmembrane region" description="Helical" evidence="5">
    <location>
        <begin position="364"/>
        <end position="384"/>
    </location>
</feature>
<dbReference type="SUPFAM" id="SSF103473">
    <property type="entry name" value="MFS general substrate transporter"/>
    <property type="match status" value="1"/>
</dbReference>
<dbReference type="Pfam" id="PF07690">
    <property type="entry name" value="MFS_1"/>
    <property type="match status" value="1"/>
</dbReference>
<evidence type="ECO:0008006" key="8">
    <source>
        <dbReference type="Google" id="ProtNLM"/>
    </source>
</evidence>
<accession>A0A835CNW5</accession>
<evidence type="ECO:0000256" key="3">
    <source>
        <dbReference type="ARBA" id="ARBA00022989"/>
    </source>
</evidence>
<proteinExistence type="predicted"/>
<dbReference type="Proteomes" id="UP000639338">
    <property type="component" value="Unassembled WGS sequence"/>
</dbReference>
<feature type="transmembrane region" description="Helical" evidence="5">
    <location>
        <begin position="337"/>
        <end position="358"/>
    </location>
</feature>
<feature type="transmembrane region" description="Helical" evidence="5">
    <location>
        <begin position="142"/>
        <end position="168"/>
    </location>
</feature>
<dbReference type="InterPro" id="IPR011701">
    <property type="entry name" value="MFS"/>
</dbReference>
<dbReference type="Gene3D" id="1.20.1250.20">
    <property type="entry name" value="MFS general substrate transporter like domains"/>
    <property type="match status" value="1"/>
</dbReference>
<dbReference type="AlphaFoldDB" id="A0A835CNW5"/>
<feature type="transmembrane region" description="Helical" evidence="5">
    <location>
        <begin position="430"/>
        <end position="449"/>
    </location>
</feature>
<feature type="transmembrane region" description="Helical" evidence="5">
    <location>
        <begin position="80"/>
        <end position="103"/>
    </location>
</feature>
<name>A0A835CNW5_APHGI</name>
<comment type="subcellular location">
    <subcellularLocation>
        <location evidence="1">Membrane</location>
        <topology evidence="1">Multi-pass membrane protein</topology>
    </subcellularLocation>
</comment>
<gene>
    <name evidence="6" type="ORF">HCN44_003262</name>
</gene>
<dbReference type="PANTHER" id="PTHR23507:SF39">
    <property type="entry name" value="GH23453P-RELATED"/>
    <property type="match status" value="1"/>
</dbReference>
<reference evidence="6 7" key="1">
    <citation type="submission" date="2020-08" db="EMBL/GenBank/DDBJ databases">
        <title>Aphidius gifuensis genome sequencing and assembly.</title>
        <authorList>
            <person name="Du Z."/>
        </authorList>
    </citation>
    <scope>NUCLEOTIDE SEQUENCE [LARGE SCALE GENOMIC DNA]</scope>
    <source>
        <strain evidence="6">YNYX2018</strain>
        <tissue evidence="6">Adults</tissue>
    </source>
</reference>
<feature type="transmembrane region" description="Helical" evidence="5">
    <location>
        <begin position="270"/>
        <end position="294"/>
    </location>
</feature>
<keyword evidence="3 5" id="KW-1133">Transmembrane helix</keyword>
<evidence type="ECO:0000256" key="2">
    <source>
        <dbReference type="ARBA" id="ARBA00022692"/>
    </source>
</evidence>
<comment type="caution">
    <text evidence="6">The sequence shown here is derived from an EMBL/GenBank/DDBJ whole genome shotgun (WGS) entry which is preliminary data.</text>
</comment>
<feature type="transmembrane region" description="Helical" evidence="5">
    <location>
        <begin position="208"/>
        <end position="229"/>
    </location>
</feature>
<evidence type="ECO:0000256" key="4">
    <source>
        <dbReference type="ARBA" id="ARBA00023136"/>
    </source>
</evidence>
<keyword evidence="2 5" id="KW-0812">Transmembrane</keyword>
<feature type="transmembrane region" description="Helical" evidence="5">
    <location>
        <begin position="21"/>
        <end position="43"/>
    </location>
</feature>
<sequence length="471" mass="52435">MEENEIIKKLPKWRQYTLMELPTFLILTALALSGTVVSDLIVFQTCRKILGEAKNYKCEILHTNSSSEEAIELVRLVQPLASYILMWKGLVEGVLPAFLSLFLGPWSDKYGRKPLLIAAYTGSFLMYVLMTILSKWDVDPWIFLIAFIPSSLLGGVCVLMLATFCYLTDITNNDTRAWRLAWFEACLSIGLVVGIFIGPMIFKIYGYTKLFIVSSTCSGCSLLFIIFFVPETVFINRENQKWGSVFDFKLVKELIETSTKEKVGLNRKSLWGCIITLALLIVILNGDISVGYLFTSARLGWNTIEYSRFKGLSIAISIIGTIIGVRLFGRTFGFSDTALAMIAAVSSFTASMITAFTLKPWHMYTVLFAGSFGGVLSPTIRSVLSKSVPPEDVGKVFSLATSVEAILPLICGPIYTLIYAKYLPPFYPSPVYLLSSTILLFIIIIICYIEKSINKSLTIFIPLGSDEHSVS</sequence>
<dbReference type="InterPro" id="IPR036259">
    <property type="entry name" value="MFS_trans_sf"/>
</dbReference>
<keyword evidence="7" id="KW-1185">Reference proteome</keyword>
<organism evidence="6 7">
    <name type="scientific">Aphidius gifuensis</name>
    <name type="common">Parasitoid wasp</name>
    <dbReference type="NCBI Taxonomy" id="684658"/>
    <lineage>
        <taxon>Eukaryota</taxon>
        <taxon>Metazoa</taxon>
        <taxon>Ecdysozoa</taxon>
        <taxon>Arthropoda</taxon>
        <taxon>Hexapoda</taxon>
        <taxon>Insecta</taxon>
        <taxon>Pterygota</taxon>
        <taxon>Neoptera</taxon>
        <taxon>Endopterygota</taxon>
        <taxon>Hymenoptera</taxon>
        <taxon>Apocrita</taxon>
        <taxon>Ichneumonoidea</taxon>
        <taxon>Braconidae</taxon>
        <taxon>Aphidiinae</taxon>
        <taxon>Aphidius</taxon>
    </lineage>
</organism>
<evidence type="ECO:0000313" key="7">
    <source>
        <dbReference type="Proteomes" id="UP000639338"/>
    </source>
</evidence>
<keyword evidence="4 5" id="KW-0472">Membrane</keyword>
<protein>
    <recommendedName>
        <fullName evidence="8">MFS transporter</fullName>
    </recommendedName>
</protein>
<evidence type="ECO:0000256" key="1">
    <source>
        <dbReference type="ARBA" id="ARBA00004141"/>
    </source>
</evidence>
<evidence type="ECO:0000256" key="5">
    <source>
        <dbReference type="SAM" id="Phobius"/>
    </source>
</evidence>